<evidence type="ECO:0000313" key="2">
    <source>
        <dbReference type="EnsemblMetazoa" id="HelroP178955"/>
    </source>
</evidence>
<dbReference type="Proteomes" id="UP000015101">
    <property type="component" value="Unassembled WGS sequence"/>
</dbReference>
<dbReference type="Gene3D" id="2.60.120.260">
    <property type="entry name" value="Galactose-binding domain-like"/>
    <property type="match status" value="1"/>
</dbReference>
<dbReference type="AlphaFoldDB" id="T1FDY5"/>
<dbReference type="PANTHER" id="PTHR45713">
    <property type="entry name" value="FTP DOMAIN-CONTAINING PROTEIN"/>
    <property type="match status" value="1"/>
</dbReference>
<dbReference type="InterPro" id="IPR051941">
    <property type="entry name" value="BG_Antigen-Binding_Lectin"/>
</dbReference>
<accession>T1FDY5</accession>
<dbReference type="EnsemblMetazoa" id="HelroT178955">
    <property type="protein sequence ID" value="HelroP178955"/>
    <property type="gene ID" value="HelroG178955"/>
</dbReference>
<evidence type="ECO:0000313" key="3">
    <source>
        <dbReference type="Proteomes" id="UP000015101"/>
    </source>
</evidence>
<dbReference type="InterPro" id="IPR008979">
    <property type="entry name" value="Galactose-bd-like_sf"/>
</dbReference>
<dbReference type="EMBL" id="AMQM01006658">
    <property type="status" value="NOT_ANNOTATED_CDS"/>
    <property type="molecule type" value="Genomic_DNA"/>
</dbReference>
<evidence type="ECO:0000313" key="1">
    <source>
        <dbReference type="EMBL" id="ESN95774.1"/>
    </source>
</evidence>
<organism evidence="2 3">
    <name type="scientific">Helobdella robusta</name>
    <name type="common">Californian leech</name>
    <dbReference type="NCBI Taxonomy" id="6412"/>
    <lineage>
        <taxon>Eukaryota</taxon>
        <taxon>Metazoa</taxon>
        <taxon>Spiralia</taxon>
        <taxon>Lophotrochozoa</taxon>
        <taxon>Annelida</taxon>
        <taxon>Clitellata</taxon>
        <taxon>Hirudinea</taxon>
        <taxon>Rhynchobdellida</taxon>
        <taxon>Glossiphoniidae</taxon>
        <taxon>Helobdella</taxon>
    </lineage>
</organism>
<gene>
    <name evidence="2" type="primary">20207034</name>
    <name evidence="1" type="ORF">HELRODRAFT_178955</name>
</gene>
<proteinExistence type="predicted"/>
<reference evidence="2" key="3">
    <citation type="submission" date="2015-06" db="UniProtKB">
        <authorList>
            <consortium name="EnsemblMetazoa"/>
        </authorList>
    </citation>
    <scope>IDENTIFICATION</scope>
</reference>
<sequence length="308" mass="35717">MGAWELTKWEHRSDFNILLIISECFLQKRIKVSCKLYKKIAGLNYKRNLAFKKLVLSTDLFTVDYGDFSKEQLVDGRILGEGMIHLSSSNPGNEEEWIIVDLEDVYEVGYVELYNRWNYKFSQAFLDHGLCMYAMDRVKDLKVGLNETLELATKFKIGSYELCGILTEVRRAGLPMRVTCQGKKTGRYVIIQPRTINLGLGIKELEVYEEDGIRQLVDFIGCFEFYNATLTSSQSSLISCQDACEKFDDKKLVFALKRSSVNFANRWILRSALNFTSDEAVRERSREFYRKELEKANANLAKLFQWKN</sequence>
<dbReference type="GeneID" id="20207034"/>
<dbReference type="KEGG" id="hro:HELRODRAFT_178955"/>
<name>T1FDY5_HELRO</name>
<protein>
    <submittedName>
        <fullName evidence="1 2">Uncharacterized protein</fullName>
    </submittedName>
</protein>
<dbReference type="SUPFAM" id="SSF49785">
    <property type="entry name" value="Galactose-binding domain-like"/>
    <property type="match status" value="1"/>
</dbReference>
<dbReference type="RefSeq" id="XP_009026076.1">
    <property type="nucleotide sequence ID" value="XM_009027828.1"/>
</dbReference>
<dbReference type="HOGENOM" id="CLU_903934_0_0_1"/>
<reference evidence="3" key="1">
    <citation type="submission" date="2012-12" db="EMBL/GenBank/DDBJ databases">
        <authorList>
            <person name="Hellsten U."/>
            <person name="Grimwood J."/>
            <person name="Chapman J.A."/>
            <person name="Shapiro H."/>
            <person name="Aerts A."/>
            <person name="Otillar R.P."/>
            <person name="Terry A.Y."/>
            <person name="Boore J.L."/>
            <person name="Simakov O."/>
            <person name="Marletaz F."/>
            <person name="Cho S.-J."/>
            <person name="Edsinger-Gonzales E."/>
            <person name="Havlak P."/>
            <person name="Kuo D.-H."/>
            <person name="Larsson T."/>
            <person name="Lv J."/>
            <person name="Arendt D."/>
            <person name="Savage R."/>
            <person name="Osoegawa K."/>
            <person name="de Jong P."/>
            <person name="Lindberg D.R."/>
            <person name="Seaver E.C."/>
            <person name="Weisblat D.A."/>
            <person name="Putnam N.H."/>
            <person name="Grigoriev I.V."/>
            <person name="Rokhsar D.S."/>
        </authorList>
    </citation>
    <scope>NUCLEOTIDE SEQUENCE</scope>
</reference>
<dbReference type="EMBL" id="KB097502">
    <property type="protein sequence ID" value="ESN95774.1"/>
    <property type="molecule type" value="Genomic_DNA"/>
</dbReference>
<dbReference type="CTD" id="20207034"/>
<reference evidence="1 3" key="2">
    <citation type="journal article" date="2013" name="Nature">
        <title>Insights into bilaterian evolution from three spiralian genomes.</title>
        <authorList>
            <person name="Simakov O."/>
            <person name="Marletaz F."/>
            <person name="Cho S.J."/>
            <person name="Edsinger-Gonzales E."/>
            <person name="Havlak P."/>
            <person name="Hellsten U."/>
            <person name="Kuo D.H."/>
            <person name="Larsson T."/>
            <person name="Lv J."/>
            <person name="Arendt D."/>
            <person name="Savage R."/>
            <person name="Osoegawa K."/>
            <person name="de Jong P."/>
            <person name="Grimwood J."/>
            <person name="Chapman J.A."/>
            <person name="Shapiro H."/>
            <person name="Aerts A."/>
            <person name="Otillar R.P."/>
            <person name="Terry A.Y."/>
            <person name="Boore J.L."/>
            <person name="Grigoriev I.V."/>
            <person name="Lindberg D.R."/>
            <person name="Seaver E.C."/>
            <person name="Weisblat D.A."/>
            <person name="Putnam N.H."/>
            <person name="Rokhsar D.S."/>
        </authorList>
    </citation>
    <scope>NUCLEOTIDE SEQUENCE</scope>
</reference>
<dbReference type="PANTHER" id="PTHR45713:SF6">
    <property type="entry name" value="F5_8 TYPE C DOMAIN-CONTAINING PROTEIN"/>
    <property type="match status" value="1"/>
</dbReference>
<dbReference type="InParanoid" id="T1FDY5"/>
<keyword evidence="3" id="KW-1185">Reference proteome</keyword>